<keyword evidence="2" id="KW-1185">Reference proteome</keyword>
<evidence type="ECO:0000313" key="1">
    <source>
        <dbReference type="EMBL" id="VEL08722.1"/>
    </source>
</evidence>
<dbReference type="AlphaFoldDB" id="A0A448WCZ4"/>
<accession>A0A448WCZ4</accession>
<sequence length="88" mass="9858">MLQEQLLSFPNGFSIESPYILYMEPASSSIDLSSGIARVLWDTIVLATFFHSVTYCPSTKVSEHNVPMSFMLKPNAFRLVALSPSRIM</sequence>
<proteinExistence type="predicted"/>
<evidence type="ECO:0000313" key="2">
    <source>
        <dbReference type="Proteomes" id="UP000784294"/>
    </source>
</evidence>
<organism evidence="1 2">
    <name type="scientific">Protopolystoma xenopodis</name>
    <dbReference type="NCBI Taxonomy" id="117903"/>
    <lineage>
        <taxon>Eukaryota</taxon>
        <taxon>Metazoa</taxon>
        <taxon>Spiralia</taxon>
        <taxon>Lophotrochozoa</taxon>
        <taxon>Platyhelminthes</taxon>
        <taxon>Monogenea</taxon>
        <taxon>Polyopisthocotylea</taxon>
        <taxon>Polystomatidea</taxon>
        <taxon>Polystomatidae</taxon>
        <taxon>Protopolystoma</taxon>
    </lineage>
</organism>
<dbReference type="Proteomes" id="UP000784294">
    <property type="component" value="Unassembled WGS sequence"/>
</dbReference>
<dbReference type="EMBL" id="CAAALY010004593">
    <property type="protein sequence ID" value="VEL08722.1"/>
    <property type="molecule type" value="Genomic_DNA"/>
</dbReference>
<protein>
    <submittedName>
        <fullName evidence="1">Uncharacterized protein</fullName>
    </submittedName>
</protein>
<name>A0A448WCZ4_9PLAT</name>
<reference evidence="1" key="1">
    <citation type="submission" date="2018-11" db="EMBL/GenBank/DDBJ databases">
        <authorList>
            <consortium name="Pathogen Informatics"/>
        </authorList>
    </citation>
    <scope>NUCLEOTIDE SEQUENCE</scope>
</reference>
<comment type="caution">
    <text evidence="1">The sequence shown here is derived from an EMBL/GenBank/DDBJ whole genome shotgun (WGS) entry which is preliminary data.</text>
</comment>
<gene>
    <name evidence="1" type="ORF">PXEA_LOCUS2162</name>
</gene>